<keyword evidence="7 13" id="KW-0418">Kinase</keyword>
<dbReference type="InterPro" id="IPR036890">
    <property type="entry name" value="HATPase_C_sf"/>
</dbReference>
<keyword evidence="5" id="KW-0808">Transferase</keyword>
<evidence type="ECO:0000313" key="13">
    <source>
        <dbReference type="EMBL" id="MDK3073769.1"/>
    </source>
</evidence>
<dbReference type="Gene3D" id="6.10.340.10">
    <property type="match status" value="1"/>
</dbReference>
<dbReference type="InterPro" id="IPR003660">
    <property type="entry name" value="HAMP_dom"/>
</dbReference>
<keyword evidence="8 10" id="KW-1133">Transmembrane helix</keyword>
<proteinExistence type="predicted"/>
<evidence type="ECO:0000256" key="6">
    <source>
        <dbReference type="ARBA" id="ARBA00022692"/>
    </source>
</evidence>
<dbReference type="SMART" id="SM00388">
    <property type="entry name" value="HisKA"/>
    <property type="match status" value="1"/>
</dbReference>
<dbReference type="Gene3D" id="3.30.565.10">
    <property type="entry name" value="Histidine kinase-like ATPase, C-terminal domain"/>
    <property type="match status" value="1"/>
</dbReference>
<evidence type="ECO:0000256" key="9">
    <source>
        <dbReference type="ARBA" id="ARBA00023012"/>
    </source>
</evidence>
<dbReference type="GO" id="GO:0016301">
    <property type="term" value="F:kinase activity"/>
    <property type="evidence" value="ECO:0007669"/>
    <property type="project" value="UniProtKB-KW"/>
</dbReference>
<dbReference type="PROSITE" id="PS50885">
    <property type="entry name" value="HAMP"/>
    <property type="match status" value="1"/>
</dbReference>
<dbReference type="PANTHER" id="PTHR45436:SF8">
    <property type="entry name" value="HISTIDINE KINASE"/>
    <property type="match status" value="1"/>
</dbReference>
<protein>
    <recommendedName>
        <fullName evidence="3">histidine kinase</fullName>
        <ecNumber evidence="3">2.7.13.3</ecNumber>
    </recommendedName>
</protein>
<evidence type="ECO:0000256" key="7">
    <source>
        <dbReference type="ARBA" id="ARBA00022777"/>
    </source>
</evidence>
<dbReference type="PROSITE" id="PS50109">
    <property type="entry name" value="HIS_KIN"/>
    <property type="match status" value="1"/>
</dbReference>
<keyword evidence="9" id="KW-0902">Two-component regulatory system</keyword>
<keyword evidence="4" id="KW-0597">Phosphoprotein</keyword>
<dbReference type="SMART" id="SM00387">
    <property type="entry name" value="HATPase_c"/>
    <property type="match status" value="1"/>
</dbReference>
<evidence type="ECO:0000259" key="12">
    <source>
        <dbReference type="PROSITE" id="PS50885"/>
    </source>
</evidence>
<dbReference type="Pfam" id="PF02518">
    <property type="entry name" value="HATPase_c"/>
    <property type="match status" value="1"/>
</dbReference>
<dbReference type="PANTHER" id="PTHR45436">
    <property type="entry name" value="SENSOR HISTIDINE KINASE YKOH"/>
    <property type="match status" value="1"/>
</dbReference>
<evidence type="ECO:0000256" key="1">
    <source>
        <dbReference type="ARBA" id="ARBA00000085"/>
    </source>
</evidence>
<evidence type="ECO:0000256" key="3">
    <source>
        <dbReference type="ARBA" id="ARBA00012438"/>
    </source>
</evidence>
<feature type="transmembrane region" description="Helical" evidence="10">
    <location>
        <begin position="150"/>
        <end position="174"/>
    </location>
</feature>
<evidence type="ECO:0000256" key="5">
    <source>
        <dbReference type="ARBA" id="ARBA00022679"/>
    </source>
</evidence>
<evidence type="ECO:0000256" key="10">
    <source>
        <dbReference type="SAM" id="Phobius"/>
    </source>
</evidence>
<dbReference type="SUPFAM" id="SSF55874">
    <property type="entry name" value="ATPase domain of HSP90 chaperone/DNA topoisomerase II/histidine kinase"/>
    <property type="match status" value="1"/>
</dbReference>
<name>A0ABT7FG24_9RHOB</name>
<reference evidence="13 14" key="1">
    <citation type="submission" date="2023-05" db="EMBL/GenBank/DDBJ databases">
        <title>Sedimentitalea sp. nov. JM2-8.</title>
        <authorList>
            <person name="Huang J."/>
        </authorList>
    </citation>
    <scope>NUCLEOTIDE SEQUENCE [LARGE SCALE GENOMIC DNA]</scope>
    <source>
        <strain evidence="13 14">JM2-8</strain>
    </source>
</reference>
<keyword evidence="6 10" id="KW-0812">Transmembrane</keyword>
<dbReference type="CDD" id="cd00082">
    <property type="entry name" value="HisKA"/>
    <property type="match status" value="1"/>
</dbReference>
<sequence>MSERLAPLLRSMPLRLALGLVVLFSVISLISLAASFLVTQRSFEQAMRADLTQRMAGFRAAPNATAVAALVKAEARVTDPERMVLSYLAPNRSHFGNAAIARDDEGYHIVSLDQDSPDLKGRYLALTAVLHGGQLTIARSRSEIEALRGVFLNILGLSLVPTILIALSGGLYLAHRGARNVNAIAGTLDRLTNGDLQARVGMVEGWSGDLADIADRIDQMARAQEASVAAIRQVSSDIAHDLKTPIQRVSVHLQDLSDSSDLPTDARRHLESAQKELEAIGSVFGSLLQIAQIESGSPKSGFAPVDLAELLRTCADLYGPAAAETGHDVTTEISPDVPLVSGDRNLLMQLLANLVENAMRHTPDGTQIRLSLAFRDGSAVLGVSDTGPGIPSAETDNVLQRLYRLDQSRGTPGSGLGLNFVSVVARLHDAALHLDDNAPGLRVSLTFPPAQTS</sequence>
<dbReference type="InterPro" id="IPR003594">
    <property type="entry name" value="HATPase_dom"/>
</dbReference>
<comment type="caution">
    <text evidence="13">The sequence shown here is derived from an EMBL/GenBank/DDBJ whole genome shotgun (WGS) entry which is preliminary data.</text>
</comment>
<gene>
    <name evidence="13" type="ORF">QO034_11650</name>
</gene>
<keyword evidence="14" id="KW-1185">Reference proteome</keyword>
<dbReference type="Gene3D" id="1.10.287.130">
    <property type="match status" value="1"/>
</dbReference>
<dbReference type="RefSeq" id="WP_284485708.1">
    <property type="nucleotide sequence ID" value="NZ_JASNJE010000012.1"/>
</dbReference>
<dbReference type="InterPro" id="IPR050428">
    <property type="entry name" value="TCS_sensor_his_kinase"/>
</dbReference>
<dbReference type="EMBL" id="JASNJE010000012">
    <property type="protein sequence ID" value="MDK3073769.1"/>
    <property type="molecule type" value="Genomic_DNA"/>
</dbReference>
<comment type="subcellular location">
    <subcellularLocation>
        <location evidence="2">Membrane</location>
    </subcellularLocation>
</comment>
<evidence type="ECO:0000256" key="4">
    <source>
        <dbReference type="ARBA" id="ARBA00022553"/>
    </source>
</evidence>
<feature type="transmembrane region" description="Helical" evidence="10">
    <location>
        <begin position="16"/>
        <end position="38"/>
    </location>
</feature>
<dbReference type="InterPro" id="IPR036097">
    <property type="entry name" value="HisK_dim/P_sf"/>
</dbReference>
<comment type="catalytic activity">
    <reaction evidence="1">
        <text>ATP + protein L-histidine = ADP + protein N-phospho-L-histidine.</text>
        <dbReference type="EC" id="2.7.13.3"/>
    </reaction>
</comment>
<dbReference type="SUPFAM" id="SSF47384">
    <property type="entry name" value="Homodimeric domain of signal transducing histidine kinase"/>
    <property type="match status" value="1"/>
</dbReference>
<feature type="domain" description="Histidine kinase" evidence="11">
    <location>
        <begin position="237"/>
        <end position="451"/>
    </location>
</feature>
<dbReference type="EC" id="2.7.13.3" evidence="3"/>
<evidence type="ECO:0000259" key="11">
    <source>
        <dbReference type="PROSITE" id="PS50109"/>
    </source>
</evidence>
<evidence type="ECO:0000256" key="8">
    <source>
        <dbReference type="ARBA" id="ARBA00022989"/>
    </source>
</evidence>
<evidence type="ECO:0000313" key="14">
    <source>
        <dbReference type="Proteomes" id="UP001227126"/>
    </source>
</evidence>
<evidence type="ECO:0000256" key="2">
    <source>
        <dbReference type="ARBA" id="ARBA00004370"/>
    </source>
</evidence>
<accession>A0ABT7FG24</accession>
<organism evidence="13 14">
    <name type="scientific">Sedimentitalea xiamensis</name>
    <dbReference type="NCBI Taxonomy" id="3050037"/>
    <lineage>
        <taxon>Bacteria</taxon>
        <taxon>Pseudomonadati</taxon>
        <taxon>Pseudomonadota</taxon>
        <taxon>Alphaproteobacteria</taxon>
        <taxon>Rhodobacterales</taxon>
        <taxon>Paracoccaceae</taxon>
        <taxon>Sedimentitalea</taxon>
    </lineage>
</organism>
<dbReference type="InterPro" id="IPR003661">
    <property type="entry name" value="HisK_dim/P_dom"/>
</dbReference>
<dbReference type="Pfam" id="PF00512">
    <property type="entry name" value="HisKA"/>
    <property type="match status" value="1"/>
</dbReference>
<feature type="domain" description="HAMP" evidence="12">
    <location>
        <begin position="175"/>
        <end position="229"/>
    </location>
</feature>
<dbReference type="InterPro" id="IPR005467">
    <property type="entry name" value="His_kinase_dom"/>
</dbReference>
<keyword evidence="10" id="KW-0472">Membrane</keyword>
<dbReference type="Proteomes" id="UP001227126">
    <property type="component" value="Unassembled WGS sequence"/>
</dbReference>